<dbReference type="EMBL" id="CP069213">
    <property type="protein sequence ID" value="QRH01537.1"/>
    <property type="molecule type" value="Genomic_DNA"/>
</dbReference>
<keyword evidence="1" id="KW-0732">Signal</keyword>
<reference evidence="2 3" key="1">
    <citation type="journal article" date="2012" name="Antonie Van Leeuwenhoek">
        <title>Shewanella litorisediminis sp. nov., a gammaproteobacterium isolated from a tidal flat sediment.</title>
        <authorList>
            <person name="Lee M.H."/>
            <person name="Yoon J.H."/>
        </authorList>
    </citation>
    <scope>NUCLEOTIDE SEQUENCE [LARGE SCALE GENOMIC DNA]</scope>
    <source>
        <strain evidence="2 3">SMK1-12</strain>
    </source>
</reference>
<name>A0ABX7G2S1_9GAMM</name>
<feature type="chain" id="PRO_5045973111" description="Lipoprotein" evidence="1">
    <location>
        <begin position="21"/>
        <end position="99"/>
    </location>
</feature>
<accession>A0ABX7G2S1</accession>
<dbReference type="PROSITE" id="PS51257">
    <property type="entry name" value="PROKAR_LIPOPROTEIN"/>
    <property type="match status" value="1"/>
</dbReference>
<evidence type="ECO:0008006" key="4">
    <source>
        <dbReference type="Google" id="ProtNLM"/>
    </source>
</evidence>
<sequence length="99" mass="10506">MIRAALVLITVLLVGACTQADQWTLAFRAAPSDAPWQFSEVAGHYHSLEQCQAKGDGLVRLGGDKGQYLCAQQCEAQQGELSCALLAPSTSSPIAQESQ</sequence>
<dbReference type="Proteomes" id="UP000596252">
    <property type="component" value="Chromosome"/>
</dbReference>
<keyword evidence="3" id="KW-1185">Reference proteome</keyword>
<proteinExistence type="predicted"/>
<dbReference type="RefSeq" id="WP_203325212.1">
    <property type="nucleotide sequence ID" value="NZ_CP069213.1"/>
</dbReference>
<feature type="signal peptide" evidence="1">
    <location>
        <begin position="1"/>
        <end position="20"/>
    </location>
</feature>
<evidence type="ECO:0000313" key="3">
    <source>
        <dbReference type="Proteomes" id="UP000596252"/>
    </source>
</evidence>
<organism evidence="2 3">
    <name type="scientific">Shewanella litorisediminis</name>
    <dbReference type="NCBI Taxonomy" id="1173586"/>
    <lineage>
        <taxon>Bacteria</taxon>
        <taxon>Pseudomonadati</taxon>
        <taxon>Pseudomonadota</taxon>
        <taxon>Gammaproteobacteria</taxon>
        <taxon>Alteromonadales</taxon>
        <taxon>Shewanellaceae</taxon>
        <taxon>Shewanella</taxon>
    </lineage>
</organism>
<evidence type="ECO:0000313" key="2">
    <source>
        <dbReference type="EMBL" id="QRH01537.1"/>
    </source>
</evidence>
<protein>
    <recommendedName>
        <fullName evidence="4">Lipoprotein</fullName>
    </recommendedName>
</protein>
<evidence type="ECO:0000256" key="1">
    <source>
        <dbReference type="SAM" id="SignalP"/>
    </source>
</evidence>
<gene>
    <name evidence="2" type="ORF">JQC75_17075</name>
</gene>